<name>A0A0F9LKK4_9ZZZZ</name>
<accession>A0A0F9LKK4</accession>
<evidence type="ECO:0000313" key="1">
    <source>
        <dbReference type="EMBL" id="KKM87746.1"/>
    </source>
</evidence>
<proteinExistence type="predicted"/>
<comment type="caution">
    <text evidence="1">The sequence shown here is derived from an EMBL/GenBank/DDBJ whole genome shotgun (WGS) entry which is preliminary data.</text>
</comment>
<organism evidence="1">
    <name type="scientific">marine sediment metagenome</name>
    <dbReference type="NCBI Taxonomy" id="412755"/>
    <lineage>
        <taxon>unclassified sequences</taxon>
        <taxon>metagenomes</taxon>
        <taxon>ecological metagenomes</taxon>
    </lineage>
</organism>
<sequence length="64" mass="7337">MIITKPNISKENQKKAIKINKKINDIGDKFKETICKKVDKYLKKIGVSGHTEVLIDIKSFLSFD</sequence>
<gene>
    <name evidence="1" type="ORF">LCGC14_1265750</name>
</gene>
<protein>
    <submittedName>
        <fullName evidence="1">Uncharacterized protein</fullName>
    </submittedName>
</protein>
<reference evidence="1" key="1">
    <citation type="journal article" date="2015" name="Nature">
        <title>Complex archaea that bridge the gap between prokaryotes and eukaryotes.</title>
        <authorList>
            <person name="Spang A."/>
            <person name="Saw J.H."/>
            <person name="Jorgensen S.L."/>
            <person name="Zaremba-Niedzwiedzka K."/>
            <person name="Martijn J."/>
            <person name="Lind A.E."/>
            <person name="van Eijk R."/>
            <person name="Schleper C."/>
            <person name="Guy L."/>
            <person name="Ettema T.J."/>
        </authorList>
    </citation>
    <scope>NUCLEOTIDE SEQUENCE</scope>
</reference>
<dbReference type="EMBL" id="LAZR01007058">
    <property type="protein sequence ID" value="KKM87746.1"/>
    <property type="molecule type" value="Genomic_DNA"/>
</dbReference>
<dbReference type="AlphaFoldDB" id="A0A0F9LKK4"/>